<dbReference type="InterPro" id="IPR036852">
    <property type="entry name" value="Peptidase_S8/S53_dom_sf"/>
</dbReference>
<dbReference type="GO" id="GO:0006508">
    <property type="term" value="P:proteolysis"/>
    <property type="evidence" value="ECO:0007669"/>
    <property type="project" value="UniProtKB-KW"/>
</dbReference>
<dbReference type="InterPro" id="IPR050819">
    <property type="entry name" value="Tripeptidyl-peptidase_I"/>
</dbReference>
<dbReference type="Gene3D" id="3.40.50.200">
    <property type="entry name" value="Peptidase S8/S53 domain"/>
    <property type="match status" value="1"/>
</dbReference>
<keyword evidence="6" id="KW-0106">Calcium</keyword>
<dbReference type="InterPro" id="IPR015366">
    <property type="entry name" value="S53_propep"/>
</dbReference>
<dbReference type="PANTHER" id="PTHR14218:SF15">
    <property type="entry name" value="TRIPEPTIDYL-PEPTIDASE 1"/>
    <property type="match status" value="1"/>
</dbReference>
<proteinExistence type="predicted"/>
<evidence type="ECO:0000256" key="6">
    <source>
        <dbReference type="ARBA" id="ARBA00022837"/>
    </source>
</evidence>
<evidence type="ECO:0000256" key="7">
    <source>
        <dbReference type="ARBA" id="ARBA00023145"/>
    </source>
</evidence>
<gene>
    <name evidence="10" type="ORF">KDK95_12290</name>
</gene>
<evidence type="ECO:0000256" key="2">
    <source>
        <dbReference type="ARBA" id="ARBA00022670"/>
    </source>
</evidence>
<feature type="region of interest" description="Disordered" evidence="8">
    <location>
        <begin position="1"/>
        <end position="20"/>
    </location>
</feature>
<dbReference type="EMBL" id="JAGSOH010000028">
    <property type="protein sequence ID" value="MBR7827088.1"/>
    <property type="molecule type" value="Genomic_DNA"/>
</dbReference>
<keyword evidence="7" id="KW-0865">Zymogen</keyword>
<keyword evidence="11" id="KW-1185">Reference proteome</keyword>
<dbReference type="GO" id="GO:0004252">
    <property type="term" value="F:serine-type endopeptidase activity"/>
    <property type="evidence" value="ECO:0007669"/>
    <property type="project" value="InterPro"/>
</dbReference>
<dbReference type="PROSITE" id="PS51695">
    <property type="entry name" value="SEDOLISIN"/>
    <property type="match status" value="1"/>
</dbReference>
<comment type="caution">
    <text evidence="10">The sequence shown here is derived from an EMBL/GenBank/DDBJ whole genome shotgun (WGS) entry which is preliminary data.</text>
</comment>
<dbReference type="SMART" id="SM00944">
    <property type="entry name" value="Pro-kuma_activ"/>
    <property type="match status" value="1"/>
</dbReference>
<keyword evidence="5" id="KW-0720">Serine protease</keyword>
<dbReference type="SUPFAM" id="SSF54897">
    <property type="entry name" value="Protease propeptides/inhibitors"/>
    <property type="match status" value="1"/>
</dbReference>
<reference evidence="10" key="1">
    <citation type="submission" date="2021-04" db="EMBL/GenBank/DDBJ databases">
        <title>Genome based classification of Actinospica acidithermotolerans sp. nov., an actinobacterium isolated from an Indonesian hot spring.</title>
        <authorList>
            <person name="Kusuma A.B."/>
            <person name="Putra K.E."/>
            <person name="Nafisah S."/>
            <person name="Loh J."/>
            <person name="Nouioui I."/>
            <person name="Goodfellow M."/>
        </authorList>
    </citation>
    <scope>NUCLEOTIDE SEQUENCE</scope>
    <source>
        <strain evidence="10">MGRD01-02</strain>
    </source>
</reference>
<dbReference type="CDD" id="cd11377">
    <property type="entry name" value="Pro-peptidase_S53"/>
    <property type="match status" value="1"/>
</dbReference>
<dbReference type="RefSeq" id="WP_212518235.1">
    <property type="nucleotide sequence ID" value="NZ_JAGSOH010000028.1"/>
</dbReference>
<evidence type="ECO:0000256" key="3">
    <source>
        <dbReference type="ARBA" id="ARBA00022723"/>
    </source>
</evidence>
<dbReference type="PANTHER" id="PTHR14218">
    <property type="entry name" value="PROTEASE S8 TRIPEPTIDYL PEPTIDASE I CLN2"/>
    <property type="match status" value="1"/>
</dbReference>
<sequence length="535" mass="53568">MTTFEASRRSPLPHAEILGPADPTETALVTLFLRRRSPLPQAGSVVLTREELRERHGADPADVAAVRTEVERLGLDVVFADAGSRRVQVRGTVGQLSDAFGVSLHRARHEAGSVHADAGEFRYRTGEISLPDSLRDVTVAVLGLDTRPQATAHFRRHKKQSASGTFTPLQVGAAYQFPAAYDGTGQGIALIELGGGYDAANLTQYFQSIGVTPPQVTAVPVDGGSNAPTGSADGPDGEVQLDIEVAGALAPGSPITVYFSPNTDQGFADAVTDAAHATPTPTAISISWGGPENSWSAQSLQALDAACADAVALGITVLAAAGDNGSTDGGTDGKQHCDFPASSPHVLACGGTTLALDGKGAIASETVWNDQNGAATGGGVSAVYPVPSWQSGAGVPNNVDTGAAGRGVPDVAGNADPASGYQVLIDGTSTVIGGTSAVAPLWAALVARLAQQSGKKLGLLQTVLYAGVKPGVAQPGFQDVTSGSNGAYSAGAGWDACTGLGTPDGATLPALFGSAGAGTAGTTASAEGVGSGAGN</sequence>
<evidence type="ECO:0000313" key="11">
    <source>
        <dbReference type="Proteomes" id="UP000676325"/>
    </source>
</evidence>
<evidence type="ECO:0000313" key="10">
    <source>
        <dbReference type="EMBL" id="MBR7827088.1"/>
    </source>
</evidence>
<evidence type="ECO:0000259" key="9">
    <source>
        <dbReference type="PROSITE" id="PS51695"/>
    </source>
</evidence>
<evidence type="ECO:0000256" key="5">
    <source>
        <dbReference type="ARBA" id="ARBA00022825"/>
    </source>
</evidence>
<dbReference type="GO" id="GO:0046872">
    <property type="term" value="F:metal ion binding"/>
    <property type="evidence" value="ECO:0007669"/>
    <property type="project" value="UniProtKB-KW"/>
</dbReference>
<keyword evidence="3" id="KW-0479">Metal-binding</keyword>
<name>A0A941EAV1_9ACTN</name>
<dbReference type="GO" id="GO:0008240">
    <property type="term" value="F:tripeptidyl-peptidase activity"/>
    <property type="evidence" value="ECO:0007669"/>
    <property type="project" value="TreeGrafter"/>
</dbReference>
<evidence type="ECO:0000256" key="1">
    <source>
        <dbReference type="ARBA" id="ARBA00001913"/>
    </source>
</evidence>
<dbReference type="Proteomes" id="UP000676325">
    <property type="component" value="Unassembled WGS sequence"/>
</dbReference>
<protein>
    <submittedName>
        <fullName evidence="10">S8/S53 family peptidase</fullName>
    </submittedName>
</protein>
<evidence type="ECO:0000256" key="4">
    <source>
        <dbReference type="ARBA" id="ARBA00022801"/>
    </source>
</evidence>
<accession>A0A941EAV1</accession>
<comment type="cofactor">
    <cofactor evidence="1">
        <name>Ca(2+)</name>
        <dbReference type="ChEBI" id="CHEBI:29108"/>
    </cofactor>
</comment>
<dbReference type="InterPro" id="IPR030400">
    <property type="entry name" value="Sedolisin_dom"/>
</dbReference>
<organism evidence="10 11">
    <name type="scientific">Actinospica acidithermotolerans</name>
    <dbReference type="NCBI Taxonomy" id="2828514"/>
    <lineage>
        <taxon>Bacteria</taxon>
        <taxon>Bacillati</taxon>
        <taxon>Actinomycetota</taxon>
        <taxon>Actinomycetes</taxon>
        <taxon>Catenulisporales</taxon>
        <taxon>Actinospicaceae</taxon>
        <taxon>Actinospica</taxon>
    </lineage>
</organism>
<dbReference type="CDD" id="cd04056">
    <property type="entry name" value="Peptidases_S53"/>
    <property type="match status" value="1"/>
</dbReference>
<dbReference type="AlphaFoldDB" id="A0A941EAV1"/>
<feature type="domain" description="Peptidase S53" evidence="9">
    <location>
        <begin position="165"/>
        <end position="515"/>
    </location>
</feature>
<keyword evidence="2" id="KW-0645">Protease</keyword>
<dbReference type="Pfam" id="PF09286">
    <property type="entry name" value="Pro-kuma_activ"/>
    <property type="match status" value="1"/>
</dbReference>
<evidence type="ECO:0000256" key="8">
    <source>
        <dbReference type="SAM" id="MobiDB-lite"/>
    </source>
</evidence>
<keyword evidence="4" id="KW-0378">Hydrolase</keyword>
<dbReference type="SUPFAM" id="SSF52743">
    <property type="entry name" value="Subtilisin-like"/>
    <property type="match status" value="1"/>
</dbReference>